<dbReference type="Proteomes" id="UP000572907">
    <property type="component" value="Unassembled WGS sequence"/>
</dbReference>
<evidence type="ECO:0000313" key="3">
    <source>
        <dbReference type="Proteomes" id="UP000572907"/>
    </source>
</evidence>
<keyword evidence="3" id="KW-1185">Reference proteome</keyword>
<evidence type="ECO:0000313" key="2">
    <source>
        <dbReference type="EMBL" id="MBB3075559.1"/>
    </source>
</evidence>
<sequence>MLQAEPAVFGPVASDPTVSRLIDVLASAGPKVLAAIRTTGAHVREHVWKLAGQAAPDAGGQVIVEVDGVLVLANSEKQGAAANGKKKFGHHPLRQCALALDRCNHRRDQARGRAAPRRGRGSVSEGEQGLAVGGKQVAACHCRAQCSAVPMHHCVHVPRLPCALPANATCALQCINYQLSKQ</sequence>
<accession>A0A7W5F0L1</accession>
<feature type="region of interest" description="Disordered" evidence="1">
    <location>
        <begin position="108"/>
        <end position="128"/>
    </location>
</feature>
<reference evidence="2 3" key="1">
    <citation type="submission" date="2020-08" db="EMBL/GenBank/DDBJ databases">
        <title>Genomic Encyclopedia of Type Strains, Phase III (KMG-III): the genomes of soil and plant-associated and newly described type strains.</title>
        <authorList>
            <person name="Whitman W."/>
        </authorList>
    </citation>
    <scope>NUCLEOTIDE SEQUENCE [LARGE SCALE GENOMIC DNA]</scope>
    <source>
        <strain evidence="2 3">CECT 3237</strain>
    </source>
</reference>
<proteinExistence type="predicted"/>
<evidence type="ECO:0000256" key="1">
    <source>
        <dbReference type="SAM" id="MobiDB-lite"/>
    </source>
</evidence>
<dbReference type="AlphaFoldDB" id="A0A7W5F0L1"/>
<comment type="caution">
    <text evidence="2">The sequence shown here is derived from an EMBL/GenBank/DDBJ whole genome shotgun (WGS) entry which is preliminary data.</text>
</comment>
<gene>
    <name evidence="2" type="ORF">FHS41_002028</name>
</gene>
<dbReference type="EMBL" id="JACHXE010000001">
    <property type="protein sequence ID" value="MBB3075559.1"/>
    <property type="molecule type" value="Genomic_DNA"/>
</dbReference>
<name>A0A7W5F0L1_9ACTN</name>
<protein>
    <submittedName>
        <fullName evidence="2">Uncharacterized protein</fullName>
    </submittedName>
</protein>
<organism evidence="2 3">
    <name type="scientific">Streptomyces violarus</name>
    <dbReference type="NCBI Taxonomy" id="67380"/>
    <lineage>
        <taxon>Bacteria</taxon>
        <taxon>Bacillati</taxon>
        <taxon>Actinomycetota</taxon>
        <taxon>Actinomycetes</taxon>
        <taxon>Kitasatosporales</taxon>
        <taxon>Streptomycetaceae</taxon>
        <taxon>Streptomyces</taxon>
    </lineage>
</organism>